<dbReference type="SUPFAM" id="SSF54427">
    <property type="entry name" value="NTF2-like"/>
    <property type="match status" value="1"/>
</dbReference>
<dbReference type="Gene3D" id="3.10.450.50">
    <property type="match status" value="1"/>
</dbReference>
<sequence>MRKSTRLVAAGLAALALAGAAPATGASAAGHPVDRITTGGQSKVATASDPHLVHFQHLSIDQGLSPDRARLVVRRIRELYTFWDTGDVRYLHRADSPAFVDRTLPTGRPQGLRGIEQASRTFRAAVPDLRCTVADVLIAGDRVSVRQVYSGHFTGTYNGARGHGQGVRFNAFDIQQVGARQIVGDWHLEDNMTFSKQIGALS</sequence>
<dbReference type="Proteomes" id="UP000186132">
    <property type="component" value="Unassembled WGS sequence"/>
</dbReference>
<organism evidence="2 3">
    <name type="scientific">Jatrophihabitans endophyticus</name>
    <dbReference type="NCBI Taxonomy" id="1206085"/>
    <lineage>
        <taxon>Bacteria</taxon>
        <taxon>Bacillati</taxon>
        <taxon>Actinomycetota</taxon>
        <taxon>Actinomycetes</taxon>
        <taxon>Jatrophihabitantales</taxon>
        <taxon>Jatrophihabitantaceae</taxon>
        <taxon>Jatrophihabitans</taxon>
    </lineage>
</organism>
<evidence type="ECO:0000256" key="1">
    <source>
        <dbReference type="SAM" id="SignalP"/>
    </source>
</evidence>
<proteinExistence type="predicted"/>
<accession>A0A1M5DQ39</accession>
<dbReference type="PANTHER" id="PTHR38436">
    <property type="entry name" value="POLYKETIDE CYCLASE SNOAL-LIKE DOMAIN"/>
    <property type="match status" value="1"/>
</dbReference>
<feature type="chain" id="PRO_5012567436" evidence="1">
    <location>
        <begin position="29"/>
        <end position="202"/>
    </location>
</feature>
<dbReference type="GO" id="GO:0030638">
    <property type="term" value="P:polyketide metabolic process"/>
    <property type="evidence" value="ECO:0007669"/>
    <property type="project" value="InterPro"/>
</dbReference>
<dbReference type="AlphaFoldDB" id="A0A1M5DQ39"/>
<dbReference type="PANTHER" id="PTHR38436:SF1">
    <property type="entry name" value="ESTER CYCLASE"/>
    <property type="match status" value="1"/>
</dbReference>
<keyword evidence="3" id="KW-1185">Reference proteome</keyword>
<dbReference type="STRING" id="1206085.SAMN05443575_0658"/>
<evidence type="ECO:0000313" key="3">
    <source>
        <dbReference type="Proteomes" id="UP000186132"/>
    </source>
</evidence>
<reference evidence="2 3" key="1">
    <citation type="submission" date="2016-11" db="EMBL/GenBank/DDBJ databases">
        <authorList>
            <person name="Jaros S."/>
            <person name="Januszkiewicz K."/>
            <person name="Wedrychowicz H."/>
        </authorList>
    </citation>
    <scope>NUCLEOTIDE SEQUENCE [LARGE SCALE GENOMIC DNA]</scope>
    <source>
        <strain evidence="2 3">DSM 45627</strain>
    </source>
</reference>
<dbReference type="InterPro" id="IPR009959">
    <property type="entry name" value="Cyclase_SnoaL-like"/>
</dbReference>
<keyword evidence="1" id="KW-0732">Signal</keyword>
<dbReference type="EMBL" id="FQVU01000001">
    <property type="protein sequence ID" value="SHF69090.1"/>
    <property type="molecule type" value="Genomic_DNA"/>
</dbReference>
<name>A0A1M5DQ39_9ACTN</name>
<dbReference type="InterPro" id="IPR032710">
    <property type="entry name" value="NTF2-like_dom_sf"/>
</dbReference>
<feature type="signal peptide" evidence="1">
    <location>
        <begin position="1"/>
        <end position="28"/>
    </location>
</feature>
<evidence type="ECO:0000313" key="2">
    <source>
        <dbReference type="EMBL" id="SHF69090.1"/>
    </source>
</evidence>
<dbReference type="Pfam" id="PF07366">
    <property type="entry name" value="SnoaL"/>
    <property type="match status" value="1"/>
</dbReference>
<dbReference type="OrthoDB" id="129343at2"/>
<protein>
    <submittedName>
        <fullName evidence="2">Predicted ester cyclase</fullName>
    </submittedName>
</protein>
<gene>
    <name evidence="2" type="ORF">SAMN05443575_0658</name>
</gene>